<accession>A0A816LQP8</accession>
<comment type="caution">
    <text evidence="3">The sequence shown here is derived from an EMBL/GenBank/DDBJ whole genome shotgun (WGS) entry which is preliminary data.</text>
</comment>
<evidence type="ECO:0000313" key="3">
    <source>
        <dbReference type="EMBL" id="CAF1950168.1"/>
    </source>
</evidence>
<dbReference type="InterPro" id="IPR006020">
    <property type="entry name" value="PTB/PI_dom"/>
</dbReference>
<proteinExistence type="predicted"/>
<name>A0A816LQP8_9BILA</name>
<feature type="region of interest" description="Disordered" evidence="1">
    <location>
        <begin position="571"/>
        <end position="621"/>
    </location>
</feature>
<reference evidence="3" key="1">
    <citation type="submission" date="2021-02" db="EMBL/GenBank/DDBJ databases">
        <authorList>
            <person name="Nowell W R."/>
        </authorList>
    </citation>
    <scope>NUCLEOTIDE SEQUENCE</scope>
</reference>
<evidence type="ECO:0000259" key="2">
    <source>
        <dbReference type="PROSITE" id="PS01179"/>
    </source>
</evidence>
<sequence length="621" mass="70034">MSSGRATTVPVSASKKLVEPFYRLKNRANLFRRKHYSSHLDISENCSILSGDYSNRSDKKKITNNINNSNHNNVVLKRSNSMICPQQRLQSFLRSNNNNKKDPNYRNSISVELTGCLMDESSTDDYYPVKSSSDYYWSSKMRSTMSNIKEQDVYPSQESIDENKNEAVSLHSNNNHEETSAIVSSPSIIKSVMSSEQNQPLISSISTSSSTLVSRNNSELILSSFLGKRQSTCSSRDESFYDCKQGISCFKSTQIRDVSASKMSTCTMTGKSLNNLDQCLTIMSADDKHVQTVVNDSTTLNLDAVRNDSSATLSSSSSSSSSTSIQTDSLENKPNILKISETSKNSINQRLIESYYKWPHIYERLLSEDTCIYWVNYLGNNITAKPRNILHMKSQKVYAAALDRFLRIDEQKQNIEEEKQSLSFIDPGSTAIKISTDDVSTIPTHAINRLKQSTQYARILPIIGLSISPRGVEFLKHSKDRVAICFHDMKSIHCAFQGQDLRYFAYVAHEQRTTFNLKQKVTSSPFAVPKNADHHSYCHVFVVKSEAMSTEILLTFGQAFDVAYRRHHRSNSKQIYTDESRPNTDGNRLSSQFNKMMSSSAHSPATSSSSSLSNEERRNFL</sequence>
<dbReference type="InterPro" id="IPR011993">
    <property type="entry name" value="PH-like_dom_sf"/>
</dbReference>
<protein>
    <recommendedName>
        <fullName evidence="2">PID domain-containing protein</fullName>
    </recommendedName>
</protein>
<dbReference type="EMBL" id="CAJNRG010000040">
    <property type="protein sequence ID" value="CAF1950168.1"/>
    <property type="molecule type" value="Genomic_DNA"/>
</dbReference>
<feature type="compositionally biased region" description="Polar residues" evidence="1">
    <location>
        <begin position="583"/>
        <end position="597"/>
    </location>
</feature>
<evidence type="ECO:0000313" key="4">
    <source>
        <dbReference type="Proteomes" id="UP000663887"/>
    </source>
</evidence>
<dbReference type="PROSITE" id="PS01179">
    <property type="entry name" value="PID"/>
    <property type="match status" value="1"/>
</dbReference>
<feature type="compositionally biased region" description="Low complexity" evidence="1">
    <location>
        <begin position="598"/>
        <end position="613"/>
    </location>
</feature>
<dbReference type="Pfam" id="PF00640">
    <property type="entry name" value="PID"/>
    <property type="match status" value="1"/>
</dbReference>
<dbReference type="Proteomes" id="UP000663887">
    <property type="component" value="Unassembled WGS sequence"/>
</dbReference>
<organism evidence="3 4">
    <name type="scientific">Rotaria magnacalcarata</name>
    <dbReference type="NCBI Taxonomy" id="392030"/>
    <lineage>
        <taxon>Eukaryota</taxon>
        <taxon>Metazoa</taxon>
        <taxon>Spiralia</taxon>
        <taxon>Gnathifera</taxon>
        <taxon>Rotifera</taxon>
        <taxon>Eurotatoria</taxon>
        <taxon>Bdelloidea</taxon>
        <taxon>Philodinida</taxon>
        <taxon>Philodinidae</taxon>
        <taxon>Rotaria</taxon>
    </lineage>
</organism>
<feature type="domain" description="PID" evidence="2">
    <location>
        <begin position="500"/>
        <end position="573"/>
    </location>
</feature>
<dbReference type="SUPFAM" id="SSF50729">
    <property type="entry name" value="PH domain-like"/>
    <property type="match status" value="1"/>
</dbReference>
<dbReference type="AlphaFoldDB" id="A0A816LQP8"/>
<evidence type="ECO:0000256" key="1">
    <source>
        <dbReference type="SAM" id="MobiDB-lite"/>
    </source>
</evidence>
<dbReference type="SMART" id="SM00462">
    <property type="entry name" value="PTB"/>
    <property type="match status" value="1"/>
</dbReference>
<gene>
    <name evidence="3" type="ORF">XDN619_LOCUS880</name>
</gene>
<feature type="compositionally biased region" description="Low complexity" evidence="1">
    <location>
        <begin position="310"/>
        <end position="324"/>
    </location>
</feature>
<dbReference type="Gene3D" id="2.30.29.30">
    <property type="entry name" value="Pleckstrin-homology domain (PH domain)/Phosphotyrosine-binding domain (PTB)"/>
    <property type="match status" value="1"/>
</dbReference>
<feature type="region of interest" description="Disordered" evidence="1">
    <location>
        <begin position="310"/>
        <end position="329"/>
    </location>
</feature>